<dbReference type="EC" id="2.7.13.3" evidence="2"/>
<dbReference type="OrthoDB" id="9815202at2"/>
<dbReference type="InterPro" id="IPR005467">
    <property type="entry name" value="His_kinase_dom"/>
</dbReference>
<evidence type="ECO:0000313" key="8">
    <source>
        <dbReference type="Proteomes" id="UP000199555"/>
    </source>
</evidence>
<comment type="catalytic activity">
    <reaction evidence="1">
        <text>ATP + protein L-histidine = ADP + protein N-phospho-L-histidine.</text>
        <dbReference type="EC" id="2.7.13.3"/>
    </reaction>
</comment>
<dbReference type="CDD" id="cd00075">
    <property type="entry name" value="HATPase"/>
    <property type="match status" value="1"/>
</dbReference>
<protein>
    <recommendedName>
        <fullName evidence="2">histidine kinase</fullName>
        <ecNumber evidence="2">2.7.13.3</ecNumber>
    </recommendedName>
</protein>
<dbReference type="SUPFAM" id="SSF47384">
    <property type="entry name" value="Homodimeric domain of signal transducing histidine kinase"/>
    <property type="match status" value="1"/>
</dbReference>
<keyword evidence="3" id="KW-0597">Phosphoprotein</keyword>
<gene>
    <name evidence="7" type="ORF">SAMN04487971_104176</name>
</gene>
<keyword evidence="5" id="KW-1133">Transmembrane helix</keyword>
<evidence type="ECO:0000256" key="3">
    <source>
        <dbReference type="ARBA" id="ARBA00022553"/>
    </source>
</evidence>
<feature type="domain" description="Histidine kinase" evidence="6">
    <location>
        <begin position="250"/>
        <end position="465"/>
    </location>
</feature>
<name>A0A1G9G171_9RHOB</name>
<dbReference type="SMART" id="SM00387">
    <property type="entry name" value="HATPase_c"/>
    <property type="match status" value="1"/>
</dbReference>
<feature type="transmembrane region" description="Helical" evidence="5">
    <location>
        <begin position="35"/>
        <end position="57"/>
    </location>
</feature>
<dbReference type="Gene3D" id="1.10.287.130">
    <property type="match status" value="1"/>
</dbReference>
<evidence type="ECO:0000256" key="1">
    <source>
        <dbReference type="ARBA" id="ARBA00000085"/>
    </source>
</evidence>
<evidence type="ECO:0000256" key="5">
    <source>
        <dbReference type="SAM" id="Phobius"/>
    </source>
</evidence>
<keyword evidence="7" id="KW-0808">Transferase</keyword>
<dbReference type="PROSITE" id="PS50109">
    <property type="entry name" value="HIS_KIN"/>
    <property type="match status" value="1"/>
</dbReference>
<dbReference type="AlphaFoldDB" id="A0A1G9G171"/>
<dbReference type="Gene3D" id="3.30.565.10">
    <property type="entry name" value="Histidine kinase-like ATPase, C-terminal domain"/>
    <property type="match status" value="1"/>
</dbReference>
<dbReference type="InterPro" id="IPR036890">
    <property type="entry name" value="HATPase_C_sf"/>
</dbReference>
<dbReference type="Proteomes" id="UP000199555">
    <property type="component" value="Unassembled WGS sequence"/>
</dbReference>
<organism evidence="7 8">
    <name type="scientific">Paracoccus chinensis</name>
    <dbReference type="NCBI Taxonomy" id="525640"/>
    <lineage>
        <taxon>Bacteria</taxon>
        <taxon>Pseudomonadati</taxon>
        <taxon>Pseudomonadota</taxon>
        <taxon>Alphaproteobacteria</taxon>
        <taxon>Rhodobacterales</taxon>
        <taxon>Paracoccaceae</taxon>
        <taxon>Paracoccus</taxon>
    </lineage>
</organism>
<dbReference type="Pfam" id="PF02518">
    <property type="entry name" value="HATPase_c"/>
    <property type="match status" value="1"/>
</dbReference>
<keyword evidence="5" id="KW-0472">Membrane</keyword>
<dbReference type="PRINTS" id="PR00344">
    <property type="entry name" value="BCTRLSENSOR"/>
</dbReference>
<dbReference type="SUPFAM" id="SSF55874">
    <property type="entry name" value="ATPase domain of HSP90 chaperone/DNA topoisomerase II/histidine kinase"/>
    <property type="match status" value="1"/>
</dbReference>
<accession>A0A1G9G171</accession>
<dbReference type="GO" id="GO:0000155">
    <property type="term" value="F:phosphorelay sensor kinase activity"/>
    <property type="evidence" value="ECO:0007669"/>
    <property type="project" value="InterPro"/>
</dbReference>
<keyword evidence="5" id="KW-0812">Transmembrane</keyword>
<feature type="region of interest" description="Disordered" evidence="4">
    <location>
        <begin position="471"/>
        <end position="491"/>
    </location>
</feature>
<evidence type="ECO:0000259" key="6">
    <source>
        <dbReference type="PROSITE" id="PS50109"/>
    </source>
</evidence>
<evidence type="ECO:0000256" key="4">
    <source>
        <dbReference type="SAM" id="MobiDB-lite"/>
    </source>
</evidence>
<dbReference type="PANTHER" id="PTHR43547">
    <property type="entry name" value="TWO-COMPONENT HISTIDINE KINASE"/>
    <property type="match status" value="1"/>
</dbReference>
<dbReference type="EMBL" id="FNGE01000004">
    <property type="protein sequence ID" value="SDK94384.1"/>
    <property type="molecule type" value="Genomic_DNA"/>
</dbReference>
<feature type="transmembrane region" description="Helical" evidence="5">
    <location>
        <begin position="195"/>
        <end position="221"/>
    </location>
</feature>
<dbReference type="SMART" id="SM00388">
    <property type="entry name" value="HisKA"/>
    <property type="match status" value="1"/>
</dbReference>
<dbReference type="InterPro" id="IPR004358">
    <property type="entry name" value="Sig_transdc_His_kin-like_C"/>
</dbReference>
<keyword evidence="8" id="KW-1185">Reference proteome</keyword>
<reference evidence="8" key="1">
    <citation type="submission" date="2016-10" db="EMBL/GenBank/DDBJ databases">
        <authorList>
            <person name="Varghese N."/>
            <person name="Submissions S."/>
        </authorList>
    </citation>
    <scope>NUCLEOTIDE SEQUENCE [LARGE SCALE GENOMIC DNA]</scope>
    <source>
        <strain evidence="8">CGMCC 1.7655</strain>
    </source>
</reference>
<dbReference type="CDD" id="cd00082">
    <property type="entry name" value="HisKA"/>
    <property type="match status" value="1"/>
</dbReference>
<sequence>MTSEVVDRASAAAPEDEAEVRGHLPLHALFFSPGLMLPFLLIAAALSVTVFASVQLWRMEARPLRDPVADMPRLYVQAAVEALRLNEVAEDHAENPAARQEFIRRYHLLLRRLDQLEPVLRDRSAAAAALDDEIAAAITQLRDRDPARVVYSRGDLAGLAARLTQLERALSRAGARVQSAHEAQQVERAGQLYRILVLGAAAVLAGLVGLAWLVLCLLWTLRRVQDDRKLQRDLQRACDSAAYLRNIAAVIAHQMRSPLTVIDSAAQRMLSRADLAERPQDSAALLRIRRQISQVLHFMDQAMLAGAVEGGAPSIHPRPVPLQHLVAMILAHEGMGEGRQRLVLPTDAAGLRLLCDPSLAFHALANLVENALKYSPSGSPVELRAAEAQGMAVISVIDQGAGIPPADQEAIFQRFWRGERAVGHPGSGVGLWLARRLAEIQGGTIRVASDGQHGARFDLVLPLAEAGTGARYVSPDAPVRPGPAEVRRGRP</sequence>
<dbReference type="InterPro" id="IPR036097">
    <property type="entry name" value="HisK_dim/P_sf"/>
</dbReference>
<keyword evidence="7" id="KW-0418">Kinase</keyword>
<dbReference type="RefSeq" id="WP_090753965.1">
    <property type="nucleotide sequence ID" value="NZ_FNGE01000004.1"/>
</dbReference>
<proteinExistence type="predicted"/>
<dbReference type="PANTHER" id="PTHR43547:SF2">
    <property type="entry name" value="HYBRID SIGNAL TRANSDUCTION HISTIDINE KINASE C"/>
    <property type="match status" value="1"/>
</dbReference>
<dbReference type="InterPro" id="IPR003661">
    <property type="entry name" value="HisK_dim/P_dom"/>
</dbReference>
<dbReference type="InterPro" id="IPR003594">
    <property type="entry name" value="HATPase_dom"/>
</dbReference>
<evidence type="ECO:0000313" key="7">
    <source>
        <dbReference type="EMBL" id="SDK94384.1"/>
    </source>
</evidence>
<dbReference type="STRING" id="525640.SAMN04487971_104176"/>
<evidence type="ECO:0000256" key="2">
    <source>
        <dbReference type="ARBA" id="ARBA00012438"/>
    </source>
</evidence>